<organism evidence="2 3">
    <name type="scientific">Amycolatopsis coloradensis</name>
    <dbReference type="NCBI Taxonomy" id="76021"/>
    <lineage>
        <taxon>Bacteria</taxon>
        <taxon>Bacillati</taxon>
        <taxon>Actinomycetota</taxon>
        <taxon>Actinomycetes</taxon>
        <taxon>Pseudonocardiales</taxon>
        <taxon>Pseudonocardiaceae</taxon>
        <taxon>Amycolatopsis</taxon>
    </lineage>
</organism>
<dbReference type="EMBL" id="MQUQ01000010">
    <property type="protein sequence ID" value="OLZ50394.1"/>
    <property type="molecule type" value="Genomic_DNA"/>
</dbReference>
<dbReference type="InterPro" id="IPR036388">
    <property type="entry name" value="WH-like_DNA-bd_sf"/>
</dbReference>
<dbReference type="Pfam" id="PF12802">
    <property type="entry name" value="MarR_2"/>
    <property type="match status" value="1"/>
</dbReference>
<feature type="domain" description="HTH marR-type" evidence="1">
    <location>
        <begin position="1"/>
        <end position="141"/>
    </location>
</feature>
<protein>
    <submittedName>
        <fullName evidence="2">MarR family transcriptional regulator</fullName>
    </submittedName>
</protein>
<keyword evidence="3" id="KW-1185">Reference proteome</keyword>
<sequence length="145" mass="15833">MSTAPVRLRGKASWLVNQAATVAHRLAMDEFARSGARRYHYGILAAIDENGPSSQATLSRSTGIDRSDVVAVINELADAGHVERAPDPADGRRNLITLTATGVQRLQHLEDQVTATQDLFLAPLEPAEREQLTRLLARLVDHHHG</sequence>
<name>A0A1R0KRH2_9PSEU</name>
<dbReference type="InterPro" id="IPR036390">
    <property type="entry name" value="WH_DNA-bd_sf"/>
</dbReference>
<comment type="caution">
    <text evidence="2">The sequence shown here is derived from an EMBL/GenBank/DDBJ whole genome shotgun (WGS) entry which is preliminary data.</text>
</comment>
<evidence type="ECO:0000313" key="3">
    <source>
        <dbReference type="Proteomes" id="UP000187486"/>
    </source>
</evidence>
<gene>
    <name evidence="2" type="ORF">BS329_18270</name>
</gene>
<dbReference type="RefSeq" id="WP_076162364.1">
    <property type="nucleotide sequence ID" value="NZ_JBEZVB010000189.1"/>
</dbReference>
<dbReference type="PANTHER" id="PTHR33164">
    <property type="entry name" value="TRANSCRIPTIONAL REGULATOR, MARR FAMILY"/>
    <property type="match status" value="1"/>
</dbReference>
<dbReference type="Gene3D" id="1.10.10.10">
    <property type="entry name" value="Winged helix-like DNA-binding domain superfamily/Winged helix DNA-binding domain"/>
    <property type="match status" value="1"/>
</dbReference>
<proteinExistence type="predicted"/>
<dbReference type="SMART" id="SM00347">
    <property type="entry name" value="HTH_MARR"/>
    <property type="match status" value="1"/>
</dbReference>
<evidence type="ECO:0000313" key="2">
    <source>
        <dbReference type="EMBL" id="OLZ50394.1"/>
    </source>
</evidence>
<dbReference type="InterPro" id="IPR000835">
    <property type="entry name" value="HTH_MarR-typ"/>
</dbReference>
<dbReference type="AlphaFoldDB" id="A0A1R0KRH2"/>
<dbReference type="PRINTS" id="PR00598">
    <property type="entry name" value="HTHMARR"/>
</dbReference>
<dbReference type="PROSITE" id="PS50995">
    <property type="entry name" value="HTH_MARR_2"/>
    <property type="match status" value="1"/>
</dbReference>
<dbReference type="STRING" id="76021.BS329_18270"/>
<dbReference type="GO" id="GO:0003700">
    <property type="term" value="F:DNA-binding transcription factor activity"/>
    <property type="evidence" value="ECO:0007669"/>
    <property type="project" value="InterPro"/>
</dbReference>
<dbReference type="InterPro" id="IPR039422">
    <property type="entry name" value="MarR/SlyA-like"/>
</dbReference>
<dbReference type="GO" id="GO:0006950">
    <property type="term" value="P:response to stress"/>
    <property type="evidence" value="ECO:0007669"/>
    <property type="project" value="TreeGrafter"/>
</dbReference>
<reference evidence="2 3" key="1">
    <citation type="submission" date="2016-01" db="EMBL/GenBank/DDBJ databases">
        <title>Amycolatopsis coloradensis genome sequencing and assembly.</title>
        <authorList>
            <person name="Mayilraj S."/>
        </authorList>
    </citation>
    <scope>NUCLEOTIDE SEQUENCE [LARGE SCALE GENOMIC DNA]</scope>
    <source>
        <strain evidence="2 3">DSM 44225</strain>
    </source>
</reference>
<dbReference type="PANTHER" id="PTHR33164:SF43">
    <property type="entry name" value="HTH-TYPE TRANSCRIPTIONAL REPRESSOR YETL"/>
    <property type="match status" value="1"/>
</dbReference>
<dbReference type="OrthoDB" id="4826718at2"/>
<accession>A0A1R0KRH2</accession>
<dbReference type="SUPFAM" id="SSF46785">
    <property type="entry name" value="Winged helix' DNA-binding domain"/>
    <property type="match status" value="1"/>
</dbReference>
<evidence type="ECO:0000259" key="1">
    <source>
        <dbReference type="PROSITE" id="PS50995"/>
    </source>
</evidence>
<dbReference type="Proteomes" id="UP000187486">
    <property type="component" value="Unassembled WGS sequence"/>
</dbReference>